<gene>
    <name evidence="2" type="ORF">SAMN02745108_02646</name>
</gene>
<name>A0A1T4RBP9_9BACT</name>
<accession>A0A1T4RBP9</accession>
<dbReference type="Pfam" id="PF13304">
    <property type="entry name" value="AAA_21"/>
    <property type="match status" value="1"/>
</dbReference>
<dbReference type="PANTHER" id="PTHR43581:SF4">
    <property type="entry name" value="ATP_GTP PHOSPHATASE"/>
    <property type="match status" value="1"/>
</dbReference>
<dbReference type="SUPFAM" id="SSF52540">
    <property type="entry name" value="P-loop containing nucleoside triphosphate hydrolases"/>
    <property type="match status" value="1"/>
</dbReference>
<dbReference type="GO" id="GO:0005524">
    <property type="term" value="F:ATP binding"/>
    <property type="evidence" value="ECO:0007669"/>
    <property type="project" value="InterPro"/>
</dbReference>
<dbReference type="InterPro" id="IPR003593">
    <property type="entry name" value="AAA+_ATPase"/>
</dbReference>
<organism evidence="2 3">
    <name type="scientific">Fibrobacter intestinalis</name>
    <dbReference type="NCBI Taxonomy" id="28122"/>
    <lineage>
        <taxon>Bacteria</taxon>
        <taxon>Pseudomonadati</taxon>
        <taxon>Fibrobacterota</taxon>
        <taxon>Fibrobacteria</taxon>
        <taxon>Fibrobacterales</taxon>
        <taxon>Fibrobacteraceae</taxon>
        <taxon>Fibrobacter</taxon>
    </lineage>
</organism>
<feature type="domain" description="AAA+ ATPase" evidence="1">
    <location>
        <begin position="22"/>
        <end position="342"/>
    </location>
</feature>
<evidence type="ECO:0000259" key="1">
    <source>
        <dbReference type="SMART" id="SM00382"/>
    </source>
</evidence>
<dbReference type="InterPro" id="IPR003959">
    <property type="entry name" value="ATPase_AAA_core"/>
</dbReference>
<dbReference type="AlphaFoldDB" id="A0A1T4RBP9"/>
<protein>
    <submittedName>
        <fullName evidence="2">Predicted ATPase</fullName>
    </submittedName>
</protein>
<reference evidence="2 3" key="1">
    <citation type="submission" date="2017-02" db="EMBL/GenBank/DDBJ databases">
        <authorList>
            <person name="Peterson S.W."/>
        </authorList>
    </citation>
    <scope>NUCLEOTIDE SEQUENCE [LARGE SCALE GENOMIC DNA]</scope>
    <source>
        <strain evidence="2 3">ATCC 43854</strain>
    </source>
</reference>
<dbReference type="InterPro" id="IPR051396">
    <property type="entry name" value="Bact_Antivir_Def_Nuclease"/>
</dbReference>
<evidence type="ECO:0000313" key="2">
    <source>
        <dbReference type="EMBL" id="SKA13492.1"/>
    </source>
</evidence>
<dbReference type="STRING" id="28122.SAMN02745108_02646"/>
<dbReference type="RefSeq" id="WP_078777319.1">
    <property type="nucleotide sequence ID" value="NZ_FUWU01000068.1"/>
</dbReference>
<dbReference type="SMART" id="SM00382">
    <property type="entry name" value="AAA"/>
    <property type="match status" value="1"/>
</dbReference>
<dbReference type="Proteomes" id="UP000190449">
    <property type="component" value="Unassembled WGS sequence"/>
</dbReference>
<proteinExistence type="predicted"/>
<dbReference type="GO" id="GO:0016887">
    <property type="term" value="F:ATP hydrolysis activity"/>
    <property type="evidence" value="ECO:0007669"/>
    <property type="project" value="InterPro"/>
</dbReference>
<evidence type="ECO:0000313" key="3">
    <source>
        <dbReference type="Proteomes" id="UP000190449"/>
    </source>
</evidence>
<dbReference type="InterPro" id="IPR027417">
    <property type="entry name" value="P-loop_NTPase"/>
</dbReference>
<dbReference type="EMBL" id="FUWU01000068">
    <property type="protein sequence ID" value="SKA13492.1"/>
    <property type="molecule type" value="Genomic_DNA"/>
</dbReference>
<dbReference type="PANTHER" id="PTHR43581">
    <property type="entry name" value="ATP/GTP PHOSPHATASE"/>
    <property type="match status" value="1"/>
</dbReference>
<sequence>MRINKLTYINHNTGWNVRDMSIDQLTLLVGASGVGKTQILRALLDIARIAKGTSYNGVEWNVSFQIDKSKYEWNGRFESVVEDDVSYFDKGEKSYSIVHEKLFVNGKPIFERNNSKIFFNGKETVKLDVSKSAIELLKEEELIAPIYKGFAQIYRLNNENRAIRISSHVSENRDQIKDIATVHDSKLLSPIEKLFVLRKNGLNAFSTIVNLFKEIFPLVEDVDFSNERFFDGTFVPILKIKEKGVDAWILQHEISSGMFRALSQITILTLAQDGDVVLIDEFENGLGVNCIDKLASQILDSESDIQIIMTSHHPYIINCIPFKKWKIVTRNESNVRILKASDLNIGEHSKHEAFLQLIQTKEFKTGRQ</sequence>
<dbReference type="Gene3D" id="3.40.50.300">
    <property type="entry name" value="P-loop containing nucleotide triphosphate hydrolases"/>
    <property type="match status" value="1"/>
</dbReference>